<organism evidence="1 2">
    <name type="scientific">Sparassis crispa</name>
    <dbReference type="NCBI Taxonomy" id="139825"/>
    <lineage>
        <taxon>Eukaryota</taxon>
        <taxon>Fungi</taxon>
        <taxon>Dikarya</taxon>
        <taxon>Basidiomycota</taxon>
        <taxon>Agaricomycotina</taxon>
        <taxon>Agaricomycetes</taxon>
        <taxon>Polyporales</taxon>
        <taxon>Sparassidaceae</taxon>
        <taxon>Sparassis</taxon>
    </lineage>
</organism>
<dbReference type="RefSeq" id="XP_027616424.1">
    <property type="nucleotide sequence ID" value="XM_027760623.1"/>
</dbReference>
<dbReference type="AlphaFoldDB" id="A0A401GTF5"/>
<evidence type="ECO:0000313" key="2">
    <source>
        <dbReference type="Proteomes" id="UP000287166"/>
    </source>
</evidence>
<reference evidence="1 2" key="1">
    <citation type="journal article" date="2018" name="Sci. Rep.">
        <title>Genome sequence of the cauliflower mushroom Sparassis crispa (Hanabiratake) and its association with beneficial usage.</title>
        <authorList>
            <person name="Kiyama R."/>
            <person name="Furutani Y."/>
            <person name="Kawaguchi K."/>
            <person name="Nakanishi T."/>
        </authorList>
    </citation>
    <scope>NUCLEOTIDE SEQUENCE [LARGE SCALE GENOMIC DNA]</scope>
</reference>
<evidence type="ECO:0000313" key="1">
    <source>
        <dbReference type="EMBL" id="GBE85511.1"/>
    </source>
</evidence>
<name>A0A401GTF5_9APHY</name>
<proteinExistence type="predicted"/>
<gene>
    <name evidence="1" type="ORF">SCP_0800280</name>
</gene>
<comment type="caution">
    <text evidence="1">The sequence shown here is derived from an EMBL/GenBank/DDBJ whole genome shotgun (WGS) entry which is preliminary data.</text>
</comment>
<protein>
    <submittedName>
        <fullName evidence="1">Uncharacterized protein</fullName>
    </submittedName>
</protein>
<dbReference type="EMBL" id="BFAD01000008">
    <property type="protein sequence ID" value="GBE85511.1"/>
    <property type="molecule type" value="Genomic_DNA"/>
</dbReference>
<dbReference type="OrthoDB" id="19861at2759"/>
<dbReference type="InParanoid" id="A0A401GTF5"/>
<dbReference type="Proteomes" id="UP000287166">
    <property type="component" value="Unassembled WGS sequence"/>
</dbReference>
<accession>A0A401GTF5</accession>
<sequence length="303" mass="34844">MIHPHEKTPVGTEQDLYRFYQLYGPSIRDAFRYASPSSISAYRKAVTAALRTLGYDGLVRAIRGDMEADNHKVFLVEASLDDRRDCVVSVITDEVMKMVWEMYLEGQTRQVAEFATLFSNQSSSRSTAGWIVDTHVHPILLQAETRTFHPMQGLVKGVNIHYSYPGPTAVQFPNVEVQIPDLDYYSFSMNDSTTDFKLNCYYQPEERDDATFDALIFTQEKGQNYVTMYQVTLWKEHDVSEKGLTFLQKCLDLPKGTASIPSLRIRYVLVTLKGEEVKSVFPRDWVENRWKGILDVYALEIEF</sequence>
<dbReference type="GeneID" id="38782428"/>
<keyword evidence="2" id="KW-1185">Reference proteome</keyword>